<accession>A0A9D1CSZ2</accession>
<reference evidence="2" key="2">
    <citation type="journal article" date="2021" name="PeerJ">
        <title>Extensive microbial diversity within the chicken gut microbiome revealed by metagenomics and culture.</title>
        <authorList>
            <person name="Gilroy R."/>
            <person name="Ravi A."/>
            <person name="Getino M."/>
            <person name="Pursley I."/>
            <person name="Horton D.L."/>
            <person name="Alikhan N.F."/>
            <person name="Baker D."/>
            <person name="Gharbi K."/>
            <person name="Hall N."/>
            <person name="Watson M."/>
            <person name="Adriaenssens E.M."/>
            <person name="Foster-Nyarko E."/>
            <person name="Jarju S."/>
            <person name="Secka A."/>
            <person name="Antonio M."/>
            <person name="Oren A."/>
            <person name="Chaudhuri R.R."/>
            <person name="La Ragione R."/>
            <person name="Hildebrand F."/>
            <person name="Pallen M.J."/>
        </authorList>
    </citation>
    <scope>NUCLEOTIDE SEQUENCE</scope>
    <source>
        <strain evidence="2">ChiBcolR7-354</strain>
    </source>
</reference>
<dbReference type="Pfam" id="PF12802">
    <property type="entry name" value="MarR_2"/>
    <property type="match status" value="1"/>
</dbReference>
<dbReference type="AlphaFoldDB" id="A0A9D1CSZ2"/>
<name>A0A9D1CSZ2_9FIRM</name>
<dbReference type="EMBL" id="DVGA01000017">
    <property type="protein sequence ID" value="HIQ77840.1"/>
    <property type="molecule type" value="Genomic_DNA"/>
</dbReference>
<sequence length="147" mass="16197">MDKIGEYVDRLYACSNRIDGWYYIVSKKLGMSGSKFILLYDLADGKPHSQKQICETLLIPKTTLNTVVRGCVAEGYITLSGGREKLMELTPAGREYIDMVLVDVIAAENSAMESTIEEFGAGFVDAMERFESALGGELKRRVLGGEA</sequence>
<dbReference type="InterPro" id="IPR036388">
    <property type="entry name" value="WH-like_DNA-bd_sf"/>
</dbReference>
<dbReference type="InterPro" id="IPR000835">
    <property type="entry name" value="HTH_MarR-typ"/>
</dbReference>
<proteinExistence type="predicted"/>
<gene>
    <name evidence="2" type="ORF">IAB77_01110</name>
</gene>
<feature type="domain" description="HTH marR-type" evidence="1">
    <location>
        <begin position="29"/>
        <end position="79"/>
    </location>
</feature>
<dbReference type="SUPFAM" id="SSF46785">
    <property type="entry name" value="Winged helix' DNA-binding domain"/>
    <property type="match status" value="1"/>
</dbReference>
<organism evidence="2 3">
    <name type="scientific">Candidatus Scatomorpha intestinavium</name>
    <dbReference type="NCBI Taxonomy" id="2840922"/>
    <lineage>
        <taxon>Bacteria</taxon>
        <taxon>Bacillati</taxon>
        <taxon>Bacillota</taxon>
        <taxon>Clostridia</taxon>
        <taxon>Eubacteriales</taxon>
        <taxon>Candidatus Scatomorpha</taxon>
    </lineage>
</organism>
<reference evidence="2" key="1">
    <citation type="submission" date="2020-10" db="EMBL/GenBank/DDBJ databases">
        <authorList>
            <person name="Gilroy R."/>
        </authorList>
    </citation>
    <scope>NUCLEOTIDE SEQUENCE</scope>
    <source>
        <strain evidence="2">ChiBcolR7-354</strain>
    </source>
</reference>
<dbReference type="GO" id="GO:0003700">
    <property type="term" value="F:DNA-binding transcription factor activity"/>
    <property type="evidence" value="ECO:0007669"/>
    <property type="project" value="InterPro"/>
</dbReference>
<dbReference type="Gene3D" id="1.10.10.10">
    <property type="entry name" value="Winged helix-like DNA-binding domain superfamily/Winged helix DNA-binding domain"/>
    <property type="match status" value="1"/>
</dbReference>
<comment type="caution">
    <text evidence="2">The sequence shown here is derived from an EMBL/GenBank/DDBJ whole genome shotgun (WGS) entry which is preliminary data.</text>
</comment>
<protein>
    <submittedName>
        <fullName evidence="2">MarR family transcriptional regulator</fullName>
    </submittedName>
</protein>
<dbReference type="InterPro" id="IPR036390">
    <property type="entry name" value="WH_DNA-bd_sf"/>
</dbReference>
<dbReference type="Proteomes" id="UP000824262">
    <property type="component" value="Unassembled WGS sequence"/>
</dbReference>
<evidence type="ECO:0000313" key="3">
    <source>
        <dbReference type="Proteomes" id="UP000824262"/>
    </source>
</evidence>
<evidence type="ECO:0000313" key="2">
    <source>
        <dbReference type="EMBL" id="HIQ77840.1"/>
    </source>
</evidence>
<evidence type="ECO:0000259" key="1">
    <source>
        <dbReference type="Pfam" id="PF12802"/>
    </source>
</evidence>